<feature type="chain" id="PRO_5036333890" description="GH18 domain-containing protein" evidence="1">
    <location>
        <begin position="25"/>
        <end position="469"/>
    </location>
</feature>
<gene>
    <name evidence="3" type="ORF">BQ4739_LOCUS17954</name>
    <name evidence="2" type="ORF">BQ4739_LOCUS8682</name>
</gene>
<evidence type="ECO:0000313" key="2">
    <source>
        <dbReference type="EMBL" id="SZX68322.1"/>
    </source>
</evidence>
<proteinExistence type="predicted"/>
<sequence>MAAGIIMSLLVAVLLAVAAAPALAQQVESAVATPNIITGEEQMQRAQDMAAKRKLLGYRPIPVDVSIVLLFMSDVEGGENSPCVQMLKRALEFKGRAINFFVTQYYADYNSDNRVDALGYKESQYDKSFRGFNWDAAYRFSKGLTYCMKRAVDNNMYIVTHIHLDDGMDKGTWRNAMIFNPNQKYGALSFWEAVGKPTALAIKDANYKKRDVYYAMQAEMGATLFYHPVAWRSVMSSVKSVIAQAGTPRNKVKVGVNINWEKVCGCPAELIYSTDYYNDLKNNWWKVQNAVNVGEVRKLFQNVDFIGVSAYAGLPRYPTLSDLETSLRKVDQELGLFGMSLKGLGKEIIYSEYGLGGGQTGDYKTPAQSSFNVAASPYWGVEGVYASNIDPWQNWDNRQFMQNYYQLTTEYAKRGGISYPVNGIFLWNIISYDVLGIHYFSSSNQGSYRDNTVAATISRHNAGVRSMGR</sequence>
<dbReference type="SUPFAM" id="SSF51445">
    <property type="entry name" value="(Trans)glycosidases"/>
    <property type="match status" value="1"/>
</dbReference>
<protein>
    <recommendedName>
        <fullName evidence="5">GH18 domain-containing protein</fullName>
    </recommendedName>
</protein>
<accession>A0A383WJK8</accession>
<keyword evidence="4" id="KW-1185">Reference proteome</keyword>
<evidence type="ECO:0000313" key="3">
    <source>
        <dbReference type="EMBL" id="SZX77601.1"/>
    </source>
</evidence>
<dbReference type="EMBL" id="FNXT01000851">
    <property type="protein sequence ID" value="SZX68322.1"/>
    <property type="molecule type" value="Genomic_DNA"/>
</dbReference>
<dbReference type="AlphaFoldDB" id="A0A383WJK8"/>
<dbReference type="Proteomes" id="UP000256970">
    <property type="component" value="Unassembled WGS sequence"/>
</dbReference>
<evidence type="ECO:0008006" key="5">
    <source>
        <dbReference type="Google" id="ProtNLM"/>
    </source>
</evidence>
<reference evidence="3 4" key="1">
    <citation type="submission" date="2016-10" db="EMBL/GenBank/DDBJ databases">
        <authorList>
            <person name="Cai Z."/>
        </authorList>
    </citation>
    <scope>NUCLEOTIDE SEQUENCE [LARGE SCALE GENOMIC DNA]</scope>
</reference>
<evidence type="ECO:0000313" key="4">
    <source>
        <dbReference type="Proteomes" id="UP000256970"/>
    </source>
</evidence>
<dbReference type="STRING" id="3088.A0A383WJK8"/>
<dbReference type="InterPro" id="IPR017853">
    <property type="entry name" value="GH"/>
</dbReference>
<name>A0A383WJK8_TETOB</name>
<keyword evidence="1" id="KW-0732">Signal</keyword>
<evidence type="ECO:0000256" key="1">
    <source>
        <dbReference type="SAM" id="SignalP"/>
    </source>
</evidence>
<organism evidence="3 4">
    <name type="scientific">Tetradesmus obliquus</name>
    <name type="common">Green alga</name>
    <name type="synonym">Acutodesmus obliquus</name>
    <dbReference type="NCBI Taxonomy" id="3088"/>
    <lineage>
        <taxon>Eukaryota</taxon>
        <taxon>Viridiplantae</taxon>
        <taxon>Chlorophyta</taxon>
        <taxon>core chlorophytes</taxon>
        <taxon>Chlorophyceae</taxon>
        <taxon>CS clade</taxon>
        <taxon>Sphaeropleales</taxon>
        <taxon>Scenedesmaceae</taxon>
        <taxon>Tetradesmus</taxon>
    </lineage>
</organism>
<dbReference type="EMBL" id="FNXT01001291">
    <property type="protein sequence ID" value="SZX77601.1"/>
    <property type="molecule type" value="Genomic_DNA"/>
</dbReference>
<dbReference type="Gene3D" id="3.20.20.80">
    <property type="entry name" value="Glycosidases"/>
    <property type="match status" value="1"/>
</dbReference>
<feature type="signal peptide" evidence="1">
    <location>
        <begin position="1"/>
        <end position="24"/>
    </location>
</feature>